<proteinExistence type="predicted"/>
<reference evidence="1" key="1">
    <citation type="journal article" date="2019" name="Mitochondrial DNA Part B Resour">
        <title>Complete chloroplast genome of the hot desert herb Fagonia indica (Zygophyllaceae) from south-central Arabia.</title>
        <authorList>
            <person name="Ali M.A."/>
            <person name="Elshikh M.S."/>
            <person name="Kim S.-Y."/>
            <person name="Al-Hemaid F."/>
            <person name="Lee J."/>
            <person name="Lama D."/>
            <person name="Chhetri A."/>
            <person name="Pan T.K."/>
        </authorList>
    </citation>
    <scope>NUCLEOTIDE SEQUENCE</scope>
</reference>
<geneLocation type="chloroplast" evidence="1"/>
<sequence length="56" mass="6596">MFRKGPPNEIKKRGRISFLDFVFAEGILTNTSRQNYLIHNTEMHCAKIHSSIPFFR</sequence>
<keyword evidence="1" id="KW-0934">Plastid</keyword>
<keyword evidence="1" id="KW-0150">Chloroplast</keyword>
<accession>A0A6C0UFR1</accession>
<name>A0A6C0UFR1_9ROSI</name>
<organism evidence="1">
    <name type="scientific">Fagonia indica</name>
    <dbReference type="NCBI Taxonomy" id="66629"/>
    <lineage>
        <taxon>Eukaryota</taxon>
        <taxon>Viridiplantae</taxon>
        <taxon>Streptophyta</taxon>
        <taxon>Embryophyta</taxon>
        <taxon>Tracheophyta</taxon>
        <taxon>Spermatophyta</taxon>
        <taxon>Magnoliopsida</taxon>
        <taxon>eudicotyledons</taxon>
        <taxon>Gunneridae</taxon>
        <taxon>Pentapetalae</taxon>
        <taxon>rosids</taxon>
        <taxon>fabids</taxon>
        <taxon>Zygophyllales</taxon>
        <taxon>Zygophyllaceae</taxon>
        <taxon>Zygophylloideae</taxon>
        <taxon>Fagonia</taxon>
    </lineage>
</organism>
<evidence type="ECO:0000313" key="1">
    <source>
        <dbReference type="EMBL" id="QIB71912.1"/>
    </source>
</evidence>
<dbReference type="EMBL" id="MN521457">
    <property type="protein sequence ID" value="QIB71912.1"/>
    <property type="molecule type" value="Genomic_DNA"/>
</dbReference>
<protein>
    <submittedName>
        <fullName evidence="1">Uncharacterized protein</fullName>
    </submittedName>
</protein>
<dbReference type="AlphaFoldDB" id="A0A6C0UFR1"/>